<dbReference type="PROSITE" id="PS51840">
    <property type="entry name" value="C2_NT"/>
    <property type="match status" value="1"/>
</dbReference>
<feature type="region of interest" description="Disordered" evidence="2">
    <location>
        <begin position="963"/>
        <end position="986"/>
    </location>
</feature>
<dbReference type="EMBL" id="JACEIK010000133">
    <property type="protein sequence ID" value="MCD7450456.1"/>
    <property type="molecule type" value="Genomic_DNA"/>
</dbReference>
<comment type="caution">
    <text evidence="4">The sequence shown here is derived from an EMBL/GenBank/DDBJ whole genome shotgun (WGS) entry which is preliminary data.</text>
</comment>
<evidence type="ECO:0000313" key="5">
    <source>
        <dbReference type="Proteomes" id="UP000823775"/>
    </source>
</evidence>
<accession>A0ABS8RUK8</accession>
<feature type="domain" description="C2 NT-type" evidence="3">
    <location>
        <begin position="6"/>
        <end position="138"/>
    </location>
</feature>
<feature type="coiled-coil region" evidence="1">
    <location>
        <begin position="993"/>
        <end position="1027"/>
    </location>
</feature>
<dbReference type="PANTHER" id="PTHR34452">
    <property type="entry name" value="MYOSIN HEAVY CHAIN-RELATED PROTEIN"/>
    <property type="match status" value="1"/>
</dbReference>
<sequence>MFKSARWRSEKNKIKVVFRLQFHATQVAGDALMISVVPADVGKPTLKLEKAPVRDGSCYWEKAVLETVKFIQEPKSGKIHEKIYYFILGTGSLKSGVVGEALIDFSNYAEASKISSVSLPLKNSKSGALLHVSIQRIQDSADQSVVEEIENAKPNSNDTILRTQLSNDDIEASLKSNSTEDGLINKPILHNGKLNGIRRASGESDITMSSSGSSSGLDTPRQINMKNNIGNQDHINLPSSLNHALVLQNPSIDVSTAASEENQQLEWLGGSTLEVSTDGYSSTPREALLRLASQEVSDIVVAKLKSELAAFARQVEVSDLELQTLRKQVVKESKRGQDLSKEVASLKKERDSLKEECDKLKASQRRLNEAKSKDKLLYEKGDLQTLVSELRQELAYQKDLNANLEIQLQKTQESNSELILAVRDLDEMLEQKNKENVSLSNKSMTSCDAEKYPDVISKHEMTDEDDEEQKALEQLVREHSDVKDTFMLEQKIKDLHGEIEIYRRERDDLEMQMEQLVLDNEILKQENHDMLYKLEQSELQEQLKMQYECATSYATVNELEGRITSLENELTKQAKELSDSLVTISELEAQVSSLDEELEKQAQGFEADLDTLSRDKVEQEQRAIRAEESLRKTRQNNASTAERLQEQLKSLCMQMVCSLEANEKLATKAFHEANELRLQKMHLEETLQKSSEELQSVRARYEAKILELFSQVTNMSGQMEKLQLEIEGKSAQLEKQEELAKETEQHLSQKIISLEAEIENLLADKNILSQHAEQKNMLMDELENTRKSIENMQLLVEQGHSDRRKLETKLTLVEKELNSTRSLMDEKETLILELHLEVDILISECNEMKNSLFEDELEKENLRKQVSQLKADLKKKEDALNSLDKKLMDANSLKERIKLLEVQIKLKENALDNAMNSSMEKEKDLQDKIEELERRLEELQQSTERLCEQKSQKVTMEDLNPTTTTCAEDENPCQTLSTESSNSGCSEEEMERAASNTINLEELSKEMELLRARNKFMEVELKEMQGRYSEISLKFAEVEGERQKLVMKLRTIKSAKKELVKQI</sequence>
<feature type="coiled-coil region" evidence="1">
    <location>
        <begin position="673"/>
        <end position="795"/>
    </location>
</feature>
<keyword evidence="1" id="KW-0175">Coiled coil</keyword>
<name>A0ABS8RUK8_DATST</name>
<dbReference type="Pfam" id="PF10358">
    <property type="entry name" value="NT-C2"/>
    <property type="match status" value="1"/>
</dbReference>
<feature type="coiled-coil region" evidence="1">
    <location>
        <begin position="336"/>
        <end position="526"/>
    </location>
</feature>
<reference evidence="4 5" key="1">
    <citation type="journal article" date="2021" name="BMC Genomics">
        <title>Datura genome reveals duplications of psychoactive alkaloid biosynthetic genes and high mutation rate following tissue culture.</title>
        <authorList>
            <person name="Rajewski A."/>
            <person name="Carter-House D."/>
            <person name="Stajich J."/>
            <person name="Litt A."/>
        </authorList>
    </citation>
    <scope>NUCLEOTIDE SEQUENCE [LARGE SCALE GENOMIC DNA]</scope>
    <source>
        <strain evidence="4">AR-01</strain>
    </source>
</reference>
<evidence type="ECO:0000259" key="3">
    <source>
        <dbReference type="PROSITE" id="PS51840"/>
    </source>
</evidence>
<gene>
    <name evidence="4" type="ORF">HAX54_006522</name>
</gene>
<dbReference type="Proteomes" id="UP000823775">
    <property type="component" value="Unassembled WGS sequence"/>
</dbReference>
<feature type="coiled-coil region" evidence="1">
    <location>
        <begin position="556"/>
        <end position="636"/>
    </location>
</feature>
<dbReference type="InterPro" id="IPR019448">
    <property type="entry name" value="NT-C2"/>
</dbReference>
<evidence type="ECO:0000313" key="4">
    <source>
        <dbReference type="EMBL" id="MCD7450456.1"/>
    </source>
</evidence>
<feature type="coiled-coil region" evidence="1">
    <location>
        <begin position="845"/>
        <end position="949"/>
    </location>
</feature>
<keyword evidence="5" id="KW-1185">Reference proteome</keyword>
<evidence type="ECO:0000256" key="1">
    <source>
        <dbReference type="SAM" id="Coils"/>
    </source>
</evidence>
<organism evidence="4 5">
    <name type="scientific">Datura stramonium</name>
    <name type="common">Jimsonweed</name>
    <name type="synonym">Common thornapple</name>
    <dbReference type="NCBI Taxonomy" id="4076"/>
    <lineage>
        <taxon>Eukaryota</taxon>
        <taxon>Viridiplantae</taxon>
        <taxon>Streptophyta</taxon>
        <taxon>Embryophyta</taxon>
        <taxon>Tracheophyta</taxon>
        <taxon>Spermatophyta</taxon>
        <taxon>Magnoliopsida</taxon>
        <taxon>eudicotyledons</taxon>
        <taxon>Gunneridae</taxon>
        <taxon>Pentapetalae</taxon>
        <taxon>asterids</taxon>
        <taxon>lamiids</taxon>
        <taxon>Solanales</taxon>
        <taxon>Solanaceae</taxon>
        <taxon>Solanoideae</taxon>
        <taxon>Datureae</taxon>
        <taxon>Datura</taxon>
    </lineage>
</organism>
<feature type="compositionally biased region" description="Polar residues" evidence="2">
    <location>
        <begin position="963"/>
        <end position="985"/>
    </location>
</feature>
<dbReference type="PANTHER" id="PTHR34452:SF5">
    <property type="entry name" value="MYOSIN-13-LIKE ISOFORM X1"/>
    <property type="match status" value="1"/>
</dbReference>
<protein>
    <recommendedName>
        <fullName evidence="3">C2 NT-type domain-containing protein</fullName>
    </recommendedName>
</protein>
<proteinExistence type="predicted"/>
<feature type="region of interest" description="Disordered" evidence="2">
    <location>
        <begin position="203"/>
        <end position="222"/>
    </location>
</feature>
<evidence type="ECO:0000256" key="2">
    <source>
        <dbReference type="SAM" id="MobiDB-lite"/>
    </source>
</evidence>